<gene>
    <name evidence="2" type="ORF">B0H17DRAFT_1296227</name>
</gene>
<accession>A0AAD7GHD9</accession>
<dbReference type="EMBL" id="JARKIE010000074">
    <property type="protein sequence ID" value="KAJ7689117.1"/>
    <property type="molecule type" value="Genomic_DNA"/>
</dbReference>
<comment type="caution">
    <text evidence="2">The sequence shown here is derived from an EMBL/GenBank/DDBJ whole genome shotgun (WGS) entry which is preliminary data.</text>
</comment>
<evidence type="ECO:0000313" key="2">
    <source>
        <dbReference type="EMBL" id="KAJ7689117.1"/>
    </source>
</evidence>
<proteinExistence type="predicted"/>
<keyword evidence="1" id="KW-0472">Membrane</keyword>
<evidence type="ECO:0000313" key="3">
    <source>
        <dbReference type="Proteomes" id="UP001221757"/>
    </source>
</evidence>
<dbReference type="Proteomes" id="UP001221757">
    <property type="component" value="Unassembled WGS sequence"/>
</dbReference>
<evidence type="ECO:0000256" key="1">
    <source>
        <dbReference type="SAM" id="Phobius"/>
    </source>
</evidence>
<keyword evidence="1" id="KW-1133">Transmembrane helix</keyword>
<organism evidence="2 3">
    <name type="scientific">Mycena rosella</name>
    <name type="common">Pink bonnet</name>
    <name type="synonym">Agaricus rosellus</name>
    <dbReference type="NCBI Taxonomy" id="1033263"/>
    <lineage>
        <taxon>Eukaryota</taxon>
        <taxon>Fungi</taxon>
        <taxon>Dikarya</taxon>
        <taxon>Basidiomycota</taxon>
        <taxon>Agaricomycotina</taxon>
        <taxon>Agaricomycetes</taxon>
        <taxon>Agaricomycetidae</taxon>
        <taxon>Agaricales</taxon>
        <taxon>Marasmiineae</taxon>
        <taxon>Mycenaceae</taxon>
        <taxon>Mycena</taxon>
    </lineage>
</organism>
<feature type="transmembrane region" description="Helical" evidence="1">
    <location>
        <begin position="105"/>
        <end position="129"/>
    </location>
</feature>
<sequence length="224" mass="24854">MALQIANATISMRSLYAVVHDDGNIPRGQELMSKILSAVEDFLLVTNNTVTDSLLIYRCYVIWGTSRYKKNMVVLPLLLTLSTAVVGYLTAYFRDPVLPESHFDSRILFGLVFGTNLLLTSLTVGRIWWTRRNLQAIGQTMLEASALYLIGVTLLLIGYSFKNSSTASVWTGFDGQLGVRVPVQSWKKKAHSHQNIIPALMVVQLSLSRKTDDEAVAQSNLSSV</sequence>
<name>A0AAD7GHD9_MYCRO</name>
<keyword evidence="3" id="KW-1185">Reference proteome</keyword>
<feature type="transmembrane region" description="Helical" evidence="1">
    <location>
        <begin position="73"/>
        <end position="93"/>
    </location>
</feature>
<reference evidence="2" key="1">
    <citation type="submission" date="2023-03" db="EMBL/GenBank/DDBJ databases">
        <title>Massive genome expansion in bonnet fungi (Mycena s.s.) driven by repeated elements and novel gene families across ecological guilds.</title>
        <authorList>
            <consortium name="Lawrence Berkeley National Laboratory"/>
            <person name="Harder C.B."/>
            <person name="Miyauchi S."/>
            <person name="Viragh M."/>
            <person name="Kuo A."/>
            <person name="Thoen E."/>
            <person name="Andreopoulos B."/>
            <person name="Lu D."/>
            <person name="Skrede I."/>
            <person name="Drula E."/>
            <person name="Henrissat B."/>
            <person name="Morin E."/>
            <person name="Kohler A."/>
            <person name="Barry K."/>
            <person name="LaButti K."/>
            <person name="Morin E."/>
            <person name="Salamov A."/>
            <person name="Lipzen A."/>
            <person name="Mereny Z."/>
            <person name="Hegedus B."/>
            <person name="Baldrian P."/>
            <person name="Stursova M."/>
            <person name="Weitz H."/>
            <person name="Taylor A."/>
            <person name="Grigoriev I.V."/>
            <person name="Nagy L.G."/>
            <person name="Martin F."/>
            <person name="Kauserud H."/>
        </authorList>
    </citation>
    <scope>NUCLEOTIDE SEQUENCE</scope>
    <source>
        <strain evidence="2">CBHHK067</strain>
    </source>
</reference>
<keyword evidence="1" id="KW-0812">Transmembrane</keyword>
<dbReference type="AlphaFoldDB" id="A0AAD7GHD9"/>
<feature type="transmembrane region" description="Helical" evidence="1">
    <location>
        <begin position="141"/>
        <end position="161"/>
    </location>
</feature>
<protein>
    <submittedName>
        <fullName evidence="2">Uncharacterized protein</fullName>
    </submittedName>
</protein>